<dbReference type="Pfam" id="PF13499">
    <property type="entry name" value="EF-hand_7"/>
    <property type="match status" value="1"/>
</dbReference>
<dbReference type="InterPro" id="IPR002048">
    <property type="entry name" value="EF_hand_dom"/>
</dbReference>
<dbReference type="Gene3D" id="1.10.238.10">
    <property type="entry name" value="EF-hand"/>
    <property type="match status" value="1"/>
</dbReference>
<feature type="region of interest" description="Disordered" evidence="2">
    <location>
        <begin position="34"/>
        <end position="126"/>
    </location>
</feature>
<dbReference type="ExpressionAtlas" id="A0A1D6JAZ2">
    <property type="expression patterns" value="baseline and differential"/>
</dbReference>
<sequence length="259" mass="28527">MAAGRETDEQLTEYEKQRLSRIRENEARLEALGLRSLAASPLLRNSSPGTAKGKQKKRSVDEDEEYVPSDSGGEEKDESSSESAQDEEVDGEGKSASMSRAKGKKRKLSKSGKSTKNTPTKGSASFAEVVDDDTSLQQAIALSLAEYSEKPVTSLGAETSSTVTRASESTPQKNSKASIQDSAKNKKIKKLVRPFKQVGKGYITPWDLERMATINDFIWTDSEISKMIRCFDSDGDGKINLEDFRSIISQCNMLQEHEK</sequence>
<dbReference type="InterPro" id="IPR018247">
    <property type="entry name" value="EF_Hand_1_Ca_BS"/>
</dbReference>
<gene>
    <name evidence="3" type="ORF">ZEAMMB73_Zm00001d025938</name>
</gene>
<feature type="region of interest" description="Disordered" evidence="2">
    <location>
        <begin position="151"/>
        <end position="183"/>
    </location>
</feature>
<dbReference type="PROSITE" id="PS00018">
    <property type="entry name" value="EF_HAND_1"/>
    <property type="match status" value="1"/>
</dbReference>
<feature type="compositionally biased region" description="Basic residues" evidence="2">
    <location>
        <begin position="101"/>
        <end position="110"/>
    </location>
</feature>
<name>A0A1D6JAZ2_MAIZE</name>
<dbReference type="SUPFAM" id="SSF47473">
    <property type="entry name" value="EF-hand"/>
    <property type="match status" value="1"/>
</dbReference>
<evidence type="ECO:0000256" key="1">
    <source>
        <dbReference type="ARBA" id="ARBA00022837"/>
    </source>
</evidence>
<evidence type="ECO:0000313" key="3">
    <source>
        <dbReference type="EMBL" id="AQK45063.1"/>
    </source>
</evidence>
<feature type="compositionally biased region" description="Polar residues" evidence="2">
    <location>
        <begin position="156"/>
        <end position="182"/>
    </location>
</feature>
<accession>A0A1D6JAZ2</accession>
<dbReference type="EMBL" id="CM000786">
    <property type="protein sequence ID" value="AQK45063.1"/>
    <property type="molecule type" value="Genomic_DNA"/>
</dbReference>
<dbReference type="PROSITE" id="PS50222">
    <property type="entry name" value="EF_HAND_2"/>
    <property type="match status" value="1"/>
</dbReference>
<keyword evidence="1" id="KW-0106">Calcium</keyword>
<proteinExistence type="predicted"/>
<evidence type="ECO:0000256" key="2">
    <source>
        <dbReference type="SAM" id="MobiDB-lite"/>
    </source>
</evidence>
<reference evidence="3" key="1">
    <citation type="submission" date="2015-12" db="EMBL/GenBank/DDBJ databases">
        <title>Update maize B73 reference genome by single molecule sequencing technologies.</title>
        <authorList>
            <consortium name="Maize Genome Sequencing Project"/>
            <person name="Ware D."/>
        </authorList>
    </citation>
    <scope>NUCLEOTIDE SEQUENCE</scope>
    <source>
        <tissue evidence="3">Seedling</tissue>
    </source>
</reference>
<dbReference type="InterPro" id="IPR011992">
    <property type="entry name" value="EF-hand-dom_pair"/>
</dbReference>
<organism evidence="3">
    <name type="scientific">Zea mays</name>
    <name type="common">Maize</name>
    <dbReference type="NCBI Taxonomy" id="4577"/>
    <lineage>
        <taxon>Eukaryota</taxon>
        <taxon>Viridiplantae</taxon>
        <taxon>Streptophyta</taxon>
        <taxon>Embryophyta</taxon>
        <taxon>Tracheophyta</taxon>
        <taxon>Spermatophyta</taxon>
        <taxon>Magnoliopsida</taxon>
        <taxon>Liliopsida</taxon>
        <taxon>Poales</taxon>
        <taxon>Poaceae</taxon>
        <taxon>PACMAD clade</taxon>
        <taxon>Panicoideae</taxon>
        <taxon>Andropogonodae</taxon>
        <taxon>Andropogoneae</taxon>
        <taxon>Tripsacinae</taxon>
        <taxon>Zea</taxon>
    </lineage>
</organism>
<dbReference type="AlphaFoldDB" id="A0A1D6JAZ2"/>
<protein>
    <submittedName>
        <fullName evidence="3">Calmodulin-related</fullName>
    </submittedName>
</protein>
<dbReference type="CDD" id="cd00051">
    <property type="entry name" value="EFh"/>
    <property type="match status" value="1"/>
</dbReference>
<dbReference type="GO" id="GO:0005509">
    <property type="term" value="F:calcium ion binding"/>
    <property type="evidence" value="ECO:0007669"/>
    <property type="project" value="InterPro"/>
</dbReference>
<dbReference type="SMART" id="SM00054">
    <property type="entry name" value="EFh"/>
    <property type="match status" value="1"/>
</dbReference>